<accession>A0A8S5PIM8</accession>
<evidence type="ECO:0000313" key="1">
    <source>
        <dbReference type="EMBL" id="DAE06770.1"/>
    </source>
</evidence>
<protein>
    <submittedName>
        <fullName evidence="1">Uncharacterized protein</fullName>
    </submittedName>
</protein>
<reference evidence="1" key="1">
    <citation type="journal article" date="2021" name="Proc. Natl. Acad. Sci. U.S.A.">
        <title>A Catalog of Tens of Thousands of Viruses from Human Metagenomes Reveals Hidden Associations with Chronic Diseases.</title>
        <authorList>
            <person name="Tisza M.J."/>
            <person name="Buck C.B."/>
        </authorList>
    </citation>
    <scope>NUCLEOTIDE SEQUENCE</scope>
    <source>
        <strain evidence="1">CtGN02</strain>
    </source>
</reference>
<name>A0A8S5PIM8_9CAUD</name>
<sequence>MAKNILMVLAFENLHKCMGISDWEESDEVILVSSANKEQIESDESYRSAGKCNYLGKRICIFCEQVKKNNYITLHKSMLEKIIKTMESFKDAEQMKGEEND</sequence>
<dbReference type="EMBL" id="BK015441">
    <property type="protein sequence ID" value="DAE06770.1"/>
    <property type="molecule type" value="Genomic_DNA"/>
</dbReference>
<organism evidence="1">
    <name type="scientific">Siphoviridae sp. ctGN02</name>
    <dbReference type="NCBI Taxonomy" id="2825411"/>
    <lineage>
        <taxon>Viruses</taxon>
        <taxon>Duplodnaviria</taxon>
        <taxon>Heunggongvirae</taxon>
        <taxon>Uroviricota</taxon>
        <taxon>Caudoviricetes</taxon>
    </lineage>
</organism>
<proteinExistence type="predicted"/>